<evidence type="ECO:0000256" key="3">
    <source>
        <dbReference type="ARBA" id="ARBA00022722"/>
    </source>
</evidence>
<feature type="domain" description="Exonuclease" evidence="7">
    <location>
        <begin position="286"/>
        <end position="446"/>
    </location>
</feature>
<keyword evidence="4" id="KW-0378">Hydrolase</keyword>
<comment type="subcellular location">
    <subcellularLocation>
        <location evidence="1">Nucleus</location>
    </subcellularLocation>
</comment>
<comment type="similarity">
    <text evidence="2">Belongs to the REXO1/REXO3 family.</text>
</comment>
<evidence type="ECO:0000256" key="1">
    <source>
        <dbReference type="ARBA" id="ARBA00004123"/>
    </source>
</evidence>
<dbReference type="OrthoDB" id="8191639at2759"/>
<dbReference type="FunFam" id="3.30.420.10:FF:000031">
    <property type="entry name" value="RNA exonuclease 1"/>
    <property type="match status" value="1"/>
</dbReference>
<keyword evidence="9" id="KW-1185">Reference proteome</keyword>
<evidence type="ECO:0000313" key="8">
    <source>
        <dbReference type="EMBL" id="OZJ03529.1"/>
    </source>
</evidence>
<dbReference type="EMBL" id="MVBO01000081">
    <property type="protein sequence ID" value="OZJ03529.1"/>
    <property type="molecule type" value="Genomic_DNA"/>
</dbReference>
<evidence type="ECO:0000256" key="6">
    <source>
        <dbReference type="ARBA" id="ARBA00023242"/>
    </source>
</evidence>
<keyword evidence="3" id="KW-0540">Nuclease</keyword>
<dbReference type="AlphaFoldDB" id="A0A261XYT0"/>
<proteinExistence type="inferred from homology"/>
<evidence type="ECO:0000256" key="2">
    <source>
        <dbReference type="ARBA" id="ARBA00006357"/>
    </source>
</evidence>
<reference evidence="8 9" key="1">
    <citation type="journal article" date="2017" name="Mycologia">
        <title>Bifiguratus adelaidae, gen. et sp. nov., a new member of Mucoromycotina in endophytic and soil-dwelling habitats.</title>
        <authorList>
            <person name="Torres-Cruz T.J."/>
            <person name="Billingsley Tobias T.L."/>
            <person name="Almatruk M."/>
            <person name="Hesse C."/>
            <person name="Kuske C.R."/>
            <person name="Desiro A."/>
            <person name="Benucci G.M."/>
            <person name="Bonito G."/>
            <person name="Stajich J.E."/>
            <person name="Dunlap C."/>
            <person name="Arnold A.E."/>
            <person name="Porras-Alfaro A."/>
        </authorList>
    </citation>
    <scope>NUCLEOTIDE SEQUENCE [LARGE SCALE GENOMIC DNA]</scope>
    <source>
        <strain evidence="8 9">AZ0501</strain>
    </source>
</reference>
<dbReference type="Pfam" id="PF00929">
    <property type="entry name" value="RNase_T"/>
    <property type="match status" value="1"/>
</dbReference>
<dbReference type="PANTHER" id="PTHR12801">
    <property type="entry name" value="RNA EXONUCLEASE REXO1 / RECO3 FAMILY MEMBER-RELATED"/>
    <property type="match status" value="1"/>
</dbReference>
<protein>
    <recommendedName>
        <fullName evidence="7">Exonuclease domain-containing protein</fullName>
    </recommendedName>
</protein>
<name>A0A261XYT0_9FUNG</name>
<keyword evidence="5" id="KW-0269">Exonuclease</keyword>
<evidence type="ECO:0000256" key="5">
    <source>
        <dbReference type="ARBA" id="ARBA00022839"/>
    </source>
</evidence>
<dbReference type="SUPFAM" id="SSF53098">
    <property type="entry name" value="Ribonuclease H-like"/>
    <property type="match status" value="1"/>
</dbReference>
<organism evidence="8 9">
    <name type="scientific">Bifiguratus adelaidae</name>
    <dbReference type="NCBI Taxonomy" id="1938954"/>
    <lineage>
        <taxon>Eukaryota</taxon>
        <taxon>Fungi</taxon>
        <taxon>Fungi incertae sedis</taxon>
        <taxon>Mucoromycota</taxon>
        <taxon>Mucoromycotina</taxon>
        <taxon>Endogonomycetes</taxon>
        <taxon>Endogonales</taxon>
        <taxon>Endogonales incertae sedis</taxon>
        <taxon>Bifiguratus</taxon>
    </lineage>
</organism>
<comment type="caution">
    <text evidence="8">The sequence shown here is derived from an EMBL/GenBank/DDBJ whole genome shotgun (WGS) entry which is preliminary data.</text>
</comment>
<dbReference type="GO" id="GO:0010629">
    <property type="term" value="P:negative regulation of gene expression"/>
    <property type="evidence" value="ECO:0007669"/>
    <property type="project" value="UniProtKB-ARBA"/>
</dbReference>
<dbReference type="GO" id="GO:0004527">
    <property type="term" value="F:exonuclease activity"/>
    <property type="evidence" value="ECO:0007669"/>
    <property type="project" value="UniProtKB-KW"/>
</dbReference>
<gene>
    <name evidence="8" type="ORF">BZG36_03415</name>
</gene>
<dbReference type="GO" id="GO:0005634">
    <property type="term" value="C:nucleus"/>
    <property type="evidence" value="ECO:0007669"/>
    <property type="project" value="UniProtKB-SubCell"/>
</dbReference>
<dbReference type="CDD" id="cd06145">
    <property type="entry name" value="REX1_like"/>
    <property type="match status" value="1"/>
</dbReference>
<evidence type="ECO:0000256" key="4">
    <source>
        <dbReference type="ARBA" id="ARBA00022801"/>
    </source>
</evidence>
<evidence type="ECO:0000313" key="9">
    <source>
        <dbReference type="Proteomes" id="UP000242875"/>
    </source>
</evidence>
<dbReference type="Gene3D" id="3.30.420.10">
    <property type="entry name" value="Ribonuclease H-like superfamily/Ribonuclease H"/>
    <property type="match status" value="1"/>
</dbReference>
<dbReference type="GO" id="GO:0003676">
    <property type="term" value="F:nucleic acid binding"/>
    <property type="evidence" value="ECO:0007669"/>
    <property type="project" value="InterPro"/>
</dbReference>
<dbReference type="InterPro" id="IPR013520">
    <property type="entry name" value="Ribonucl_H"/>
</dbReference>
<evidence type="ECO:0000259" key="7">
    <source>
        <dbReference type="SMART" id="SM00479"/>
    </source>
</evidence>
<sequence length="646" mass="72553">MVKGHKKRKIDSNAVEDLAKGRQAVENVAANNVKAIHLEDREGKVEQATLNSDAAELKALQRKKRKLIRKEKRKGIVPTDGAKVDLSKPNFLFVPNQMMKHIGMREIRELLLWCFGQGVNPPWISVRNPTLIQRMVMIFVPGLDVSLFGFDVVKFRRQTTPVPFADLVETAVAHDTMPFCRQVFGHLVLTHGPGEKGRIFSPISAIMQCPLSIAEKQKRSQEMTRKQQHYGDRIANYYILTAAQLKDEDYPLPPILSGKPLEPGWVQTEPPAGKDVRECGLDKKKRLIGMDCEMVLTVDGPQVARVSLIGEDGKSLLDELVRPSVPVTDYLTQYSGMTAERLSQTTKNLADIQKDLLRLINFDVILTGHSLHGDLRVLKLVHPYIIDTSILYHHTRGPPYKPSLKWLAEKWLKRTIQNNALAGHDSAEDALASLDLLKLKLKKSPEFGLFQQEQEPLFKRLQRMEPKRRCLVIDTGSGVYNQNADKALRPTDDGNAISQAITEASDFELIWIRLRDMERVYGKEPEWATEQTESKAVPDRLQANGTESEQALSLEDKKGLLRELDKHLRNLYQGLPAGTGLILFSGVGDTRDAVRLTKKAAHCKKAYATIPISQQTEADHWTDADAKALEAAVERGKMGTSMLVVK</sequence>
<dbReference type="InterPro" id="IPR034922">
    <property type="entry name" value="REX1-like_exo"/>
</dbReference>
<dbReference type="InterPro" id="IPR036397">
    <property type="entry name" value="RNaseH_sf"/>
</dbReference>
<dbReference type="PANTHER" id="PTHR12801:SF115">
    <property type="entry name" value="FI18136P1-RELATED"/>
    <property type="match status" value="1"/>
</dbReference>
<dbReference type="Proteomes" id="UP000242875">
    <property type="component" value="Unassembled WGS sequence"/>
</dbReference>
<dbReference type="InterPro" id="IPR012337">
    <property type="entry name" value="RNaseH-like_sf"/>
</dbReference>
<dbReference type="SMART" id="SM00479">
    <property type="entry name" value="EXOIII"/>
    <property type="match status" value="1"/>
</dbReference>
<accession>A0A261XYT0</accession>
<dbReference type="InterPro" id="IPR047021">
    <property type="entry name" value="REXO1/3/4-like"/>
</dbReference>
<keyword evidence="6" id="KW-0539">Nucleus</keyword>